<keyword evidence="6 8" id="KW-1133">Transmembrane helix</keyword>
<feature type="transmembrane region" description="Helical" evidence="8">
    <location>
        <begin position="12"/>
        <end position="28"/>
    </location>
</feature>
<keyword evidence="7 8" id="KW-0472">Membrane</keyword>
<evidence type="ECO:0000313" key="10">
    <source>
        <dbReference type="Proteomes" id="UP000323426"/>
    </source>
</evidence>
<dbReference type="Pfam" id="PF01594">
    <property type="entry name" value="AI-2E_transport"/>
    <property type="match status" value="1"/>
</dbReference>
<sequence length="364" mass="40220">MARPTTLQKFNRVMLAFLLFFSFLHLGAPFLKPLAIGGLFAMLLVPVSHKLEKWGIPRLWAAVISVIAIVIVLVILLILLINQIGNLTNDLPELGKTLADKLEQIHAFIIDKFNLTNQQQMEYIRQELKISVQTIASSLKTVLRFSGTILIKFILVMILTAVFLFYRTKLKNFVYMLFGAYQHHDPYLIVAAEGTSHPSAIINDIAQVANSYIAGVFLVTLILSVVNTLGLMLIGLEHALFFGILAGILNIIPYVGSVGGSLIPVVYALITRDSWSMPLIIGIFFLVVQLSESYFLTPNITGAKVRLNPMAIIIGLLLGGFIWGVAGMILVIPYLGIAKVIFDHVNKLRPYGYLLGKDENSNGT</sequence>
<evidence type="ECO:0000256" key="2">
    <source>
        <dbReference type="ARBA" id="ARBA00009773"/>
    </source>
</evidence>
<evidence type="ECO:0000313" key="9">
    <source>
        <dbReference type="EMBL" id="KAA5542822.1"/>
    </source>
</evidence>
<feature type="transmembrane region" description="Helical" evidence="8">
    <location>
        <begin position="59"/>
        <end position="81"/>
    </location>
</feature>
<dbReference type="PANTHER" id="PTHR21716">
    <property type="entry name" value="TRANSMEMBRANE PROTEIN"/>
    <property type="match status" value="1"/>
</dbReference>
<feature type="transmembrane region" description="Helical" evidence="8">
    <location>
        <begin position="149"/>
        <end position="166"/>
    </location>
</feature>
<gene>
    <name evidence="9" type="ORF">F0145_17945</name>
</gene>
<feature type="transmembrane region" description="Helical" evidence="8">
    <location>
        <begin position="277"/>
        <end position="297"/>
    </location>
</feature>
<keyword evidence="4" id="KW-1003">Cell membrane</keyword>
<proteinExistence type="inferred from homology"/>
<keyword evidence="10" id="KW-1185">Reference proteome</keyword>
<organism evidence="9 10">
    <name type="scientific">Adhaeribacter rhizoryzae</name>
    <dbReference type="NCBI Taxonomy" id="2607907"/>
    <lineage>
        <taxon>Bacteria</taxon>
        <taxon>Pseudomonadati</taxon>
        <taxon>Bacteroidota</taxon>
        <taxon>Cytophagia</taxon>
        <taxon>Cytophagales</taxon>
        <taxon>Hymenobacteraceae</taxon>
        <taxon>Adhaeribacter</taxon>
    </lineage>
</organism>
<keyword evidence="3" id="KW-0813">Transport</keyword>
<evidence type="ECO:0000256" key="6">
    <source>
        <dbReference type="ARBA" id="ARBA00022989"/>
    </source>
</evidence>
<evidence type="ECO:0000256" key="3">
    <source>
        <dbReference type="ARBA" id="ARBA00022448"/>
    </source>
</evidence>
<dbReference type="PANTHER" id="PTHR21716:SF53">
    <property type="entry name" value="PERMEASE PERM-RELATED"/>
    <property type="match status" value="1"/>
</dbReference>
<dbReference type="Proteomes" id="UP000323426">
    <property type="component" value="Unassembled WGS sequence"/>
</dbReference>
<evidence type="ECO:0000256" key="7">
    <source>
        <dbReference type="ARBA" id="ARBA00023136"/>
    </source>
</evidence>
<dbReference type="AlphaFoldDB" id="A0A5M6D953"/>
<evidence type="ECO:0000256" key="1">
    <source>
        <dbReference type="ARBA" id="ARBA00004651"/>
    </source>
</evidence>
<evidence type="ECO:0000256" key="4">
    <source>
        <dbReference type="ARBA" id="ARBA00022475"/>
    </source>
</evidence>
<dbReference type="InterPro" id="IPR002549">
    <property type="entry name" value="AI-2E-like"/>
</dbReference>
<dbReference type="EMBL" id="VWSF01000016">
    <property type="protein sequence ID" value="KAA5542822.1"/>
    <property type="molecule type" value="Genomic_DNA"/>
</dbReference>
<evidence type="ECO:0000256" key="5">
    <source>
        <dbReference type="ARBA" id="ARBA00022692"/>
    </source>
</evidence>
<reference evidence="9 10" key="1">
    <citation type="submission" date="2019-09" db="EMBL/GenBank/DDBJ databases">
        <title>Genome sequence and assembly of Adhaeribacter sp.</title>
        <authorList>
            <person name="Chhetri G."/>
        </authorList>
    </citation>
    <scope>NUCLEOTIDE SEQUENCE [LARGE SCALE GENOMIC DNA]</scope>
    <source>
        <strain evidence="9 10">DK36</strain>
    </source>
</reference>
<feature type="transmembrane region" description="Helical" evidence="8">
    <location>
        <begin position="309"/>
        <end position="337"/>
    </location>
</feature>
<protein>
    <submittedName>
        <fullName evidence="9">AI-2E family transporter</fullName>
    </submittedName>
</protein>
<feature type="transmembrane region" description="Helical" evidence="8">
    <location>
        <begin position="240"/>
        <end position="270"/>
    </location>
</feature>
<dbReference type="GO" id="GO:0005886">
    <property type="term" value="C:plasma membrane"/>
    <property type="evidence" value="ECO:0007669"/>
    <property type="project" value="UniProtKB-SubCell"/>
</dbReference>
<feature type="transmembrane region" description="Helical" evidence="8">
    <location>
        <begin position="212"/>
        <end position="234"/>
    </location>
</feature>
<keyword evidence="5 8" id="KW-0812">Transmembrane</keyword>
<name>A0A5M6D953_9BACT</name>
<evidence type="ECO:0000256" key="8">
    <source>
        <dbReference type="SAM" id="Phobius"/>
    </source>
</evidence>
<comment type="similarity">
    <text evidence="2">Belongs to the autoinducer-2 exporter (AI-2E) (TC 2.A.86) family.</text>
</comment>
<accession>A0A5M6D953</accession>
<comment type="subcellular location">
    <subcellularLocation>
        <location evidence="1">Cell membrane</location>
        <topology evidence="1">Multi-pass membrane protein</topology>
    </subcellularLocation>
</comment>
<comment type="caution">
    <text evidence="9">The sequence shown here is derived from an EMBL/GenBank/DDBJ whole genome shotgun (WGS) entry which is preliminary data.</text>
</comment>
<dbReference type="RefSeq" id="WP_150090484.1">
    <property type="nucleotide sequence ID" value="NZ_VWSF01000016.1"/>
</dbReference>